<proteinExistence type="predicted"/>
<dbReference type="AlphaFoldDB" id="A0A4R2KH92"/>
<protein>
    <recommendedName>
        <fullName evidence="3">DarT domain-containing protein</fullName>
    </recommendedName>
</protein>
<dbReference type="EMBL" id="SLWV01000029">
    <property type="protein sequence ID" value="TCO69859.1"/>
    <property type="molecule type" value="Genomic_DNA"/>
</dbReference>
<reference evidence="1 2" key="1">
    <citation type="submission" date="2019-03" db="EMBL/GenBank/DDBJ databases">
        <title>Genomic Encyclopedia of Type Strains, Phase IV (KMG-IV): sequencing the most valuable type-strain genomes for metagenomic binning, comparative biology and taxonomic classification.</title>
        <authorList>
            <person name="Goeker M."/>
        </authorList>
    </citation>
    <scope>NUCLEOTIDE SEQUENCE [LARGE SCALE GENOMIC DNA]</scope>
    <source>
        <strain evidence="1 2">DSM 102940</strain>
    </source>
</reference>
<name>A0A4R2KH92_9FIRM</name>
<gene>
    <name evidence="1" type="ORF">EV214_12938</name>
</gene>
<sequence length="195" mass="22997">MLFLDYGQTGVIYHIISLTDLKKTLRTGIVFDDKVTYKTKYDGFHQCIDKQKSDAVPNWVIRSRAIFASMNYPKTHKFHSHSAILSIKINPKKCWIANENCANEIYEPYILRNIKGFEACSHYLETKGKRLLKKYWETSLSFEENLKVRIDKKKGYDAEVLVNHSIKPEDIRIEYILSDHRILCVEEWKKIFCVQ</sequence>
<organism evidence="1 2">
    <name type="scientific">Marinisporobacter balticus</name>
    <dbReference type="NCBI Taxonomy" id="2018667"/>
    <lineage>
        <taxon>Bacteria</taxon>
        <taxon>Bacillati</taxon>
        <taxon>Bacillota</taxon>
        <taxon>Clostridia</taxon>
        <taxon>Peptostreptococcales</taxon>
        <taxon>Thermotaleaceae</taxon>
        <taxon>Marinisporobacter</taxon>
    </lineage>
</organism>
<dbReference type="RefSeq" id="WP_132247353.1">
    <property type="nucleotide sequence ID" value="NZ_SLWV01000029.1"/>
</dbReference>
<accession>A0A4R2KH92</accession>
<dbReference type="OrthoDB" id="1706153at2"/>
<evidence type="ECO:0000313" key="1">
    <source>
        <dbReference type="EMBL" id="TCO69859.1"/>
    </source>
</evidence>
<dbReference type="Proteomes" id="UP000294919">
    <property type="component" value="Unassembled WGS sequence"/>
</dbReference>
<comment type="caution">
    <text evidence="1">The sequence shown here is derived from an EMBL/GenBank/DDBJ whole genome shotgun (WGS) entry which is preliminary data.</text>
</comment>
<evidence type="ECO:0008006" key="3">
    <source>
        <dbReference type="Google" id="ProtNLM"/>
    </source>
</evidence>
<keyword evidence="2" id="KW-1185">Reference proteome</keyword>
<evidence type="ECO:0000313" key="2">
    <source>
        <dbReference type="Proteomes" id="UP000294919"/>
    </source>
</evidence>